<sequence length="176" mass="19478">MSRDYDCHLHLDFRAHVKAKIEAMLPVIRIEEVDDGDETYSARLRIGGAVKGNGSLPQRIVLSPDLVAIDRSSHRQVAVASCLPRIDCDGNAPSGFLNLLEGSDPSIRSWVVTEEPSVARLALLAYENPNIQILHLCLPHLKRELAKRDSDVAELLSTLEGEGRIHSLNMQLRGQI</sequence>
<protein>
    <submittedName>
        <fullName evidence="1">Uncharacterized protein</fullName>
    </submittedName>
</protein>
<evidence type="ECO:0000313" key="2">
    <source>
        <dbReference type="Proteomes" id="UP001218071"/>
    </source>
</evidence>
<name>A0ABY7UIY9_9CORY</name>
<organism evidence="1 2">
    <name type="scientific">Corynebacterium jeddahense</name>
    <dbReference type="NCBI Taxonomy" id="1414719"/>
    <lineage>
        <taxon>Bacteria</taxon>
        <taxon>Bacillati</taxon>
        <taxon>Actinomycetota</taxon>
        <taxon>Actinomycetes</taxon>
        <taxon>Mycobacteriales</taxon>
        <taxon>Corynebacteriaceae</taxon>
        <taxon>Corynebacterium</taxon>
    </lineage>
</organism>
<dbReference type="RefSeq" id="WP_042408363.1">
    <property type="nucleotide sequence ID" value="NZ_CBYN010000080.1"/>
</dbReference>
<accession>A0ABY7UIY9</accession>
<proteinExistence type="predicted"/>
<dbReference type="Proteomes" id="UP001218071">
    <property type="component" value="Chromosome"/>
</dbReference>
<dbReference type="EMBL" id="CP063194">
    <property type="protein sequence ID" value="WCZ38630.1"/>
    <property type="molecule type" value="Genomic_DNA"/>
</dbReference>
<gene>
    <name evidence="1" type="ORF">CJEDD_05095</name>
</gene>
<evidence type="ECO:0000313" key="1">
    <source>
        <dbReference type="EMBL" id="WCZ38630.1"/>
    </source>
</evidence>
<reference evidence="1 2" key="1">
    <citation type="submission" date="2020-10" db="EMBL/GenBank/DDBJ databases">
        <title>Complete genome sequence of Corynebacterium jeddahense DSM 45997, type strain of Corynebacterium jeddahense.</title>
        <authorList>
            <person name="Busche T."/>
            <person name="Kalinowski J."/>
            <person name="Ruckert C."/>
        </authorList>
    </citation>
    <scope>NUCLEOTIDE SEQUENCE [LARGE SCALE GENOMIC DNA]</scope>
    <source>
        <strain evidence="1 2">DSM 45997</strain>
    </source>
</reference>
<keyword evidence="2" id="KW-1185">Reference proteome</keyword>